<dbReference type="AlphaFoldDB" id="A0A2W5U9S8"/>
<protein>
    <recommendedName>
        <fullName evidence="4">SdpI family protein</fullName>
    </recommendedName>
</protein>
<proteinExistence type="predicted"/>
<feature type="transmembrane region" description="Helical" evidence="1">
    <location>
        <begin position="101"/>
        <end position="123"/>
    </location>
</feature>
<keyword evidence="1" id="KW-1133">Transmembrane helix</keyword>
<comment type="caution">
    <text evidence="2">The sequence shown here is derived from an EMBL/GenBank/DDBJ whole genome shotgun (WGS) entry which is preliminary data.</text>
</comment>
<gene>
    <name evidence="2" type="ORF">DI525_03485</name>
</gene>
<keyword evidence="1" id="KW-0812">Transmembrane</keyword>
<feature type="transmembrane region" description="Helical" evidence="1">
    <location>
        <begin position="74"/>
        <end position="94"/>
    </location>
</feature>
<evidence type="ECO:0000256" key="1">
    <source>
        <dbReference type="SAM" id="Phobius"/>
    </source>
</evidence>
<reference evidence="2 3" key="1">
    <citation type="submission" date="2017-08" db="EMBL/GenBank/DDBJ databases">
        <title>Infants hospitalized years apart are colonized by the same room-sourced microbial strains.</title>
        <authorList>
            <person name="Brooks B."/>
            <person name="Olm M.R."/>
            <person name="Firek B.A."/>
            <person name="Baker R."/>
            <person name="Thomas B.C."/>
            <person name="Morowitz M.J."/>
            <person name="Banfield J.F."/>
        </authorList>
    </citation>
    <scope>NUCLEOTIDE SEQUENCE [LARGE SCALE GENOMIC DNA]</scope>
    <source>
        <strain evidence="2">S2_003_000_R1_3</strain>
    </source>
</reference>
<accession>A0A2W5U9S8</accession>
<dbReference type="Proteomes" id="UP000249432">
    <property type="component" value="Unassembled WGS sequence"/>
</dbReference>
<sequence length="173" mass="17733">MHGGRDPRPACYRVTRRAYTRTMIVGIILVILAIALGGVGLAAWGGKLPGNSWVGIRVPEVRRDPAMWELAHKVAAPSWTVGALALLLGGVVAFGASGWAWLWVAVAVIASVALIGVGAAMGAHTVAVLDAQQQAEESNTSCSCDGGGASQQPSKPVAVDIDAARRAAQAADS</sequence>
<evidence type="ECO:0008006" key="4">
    <source>
        <dbReference type="Google" id="ProtNLM"/>
    </source>
</evidence>
<keyword evidence="1" id="KW-0472">Membrane</keyword>
<feature type="transmembrane region" description="Helical" evidence="1">
    <location>
        <begin position="23"/>
        <end position="44"/>
    </location>
</feature>
<evidence type="ECO:0000313" key="3">
    <source>
        <dbReference type="Proteomes" id="UP000249432"/>
    </source>
</evidence>
<dbReference type="Pfam" id="PF13630">
    <property type="entry name" value="SdpI"/>
    <property type="match status" value="1"/>
</dbReference>
<dbReference type="InterPro" id="IPR025962">
    <property type="entry name" value="SdpI/YhfL"/>
</dbReference>
<organism evidence="2 3">
    <name type="scientific">Corynebacterium kroppenstedtii</name>
    <dbReference type="NCBI Taxonomy" id="161879"/>
    <lineage>
        <taxon>Bacteria</taxon>
        <taxon>Bacillati</taxon>
        <taxon>Actinomycetota</taxon>
        <taxon>Actinomycetes</taxon>
        <taxon>Mycobacteriales</taxon>
        <taxon>Corynebacteriaceae</taxon>
        <taxon>Corynebacterium</taxon>
    </lineage>
</organism>
<name>A0A2W5U9S8_9CORY</name>
<evidence type="ECO:0000313" key="2">
    <source>
        <dbReference type="EMBL" id="PZR05718.1"/>
    </source>
</evidence>
<dbReference type="EMBL" id="QFRA01000005">
    <property type="protein sequence ID" value="PZR05718.1"/>
    <property type="molecule type" value="Genomic_DNA"/>
</dbReference>